<evidence type="ECO:0000313" key="2">
    <source>
        <dbReference type="EMBL" id="RVX12200.1"/>
    </source>
</evidence>
<feature type="compositionally biased region" description="Basic and acidic residues" evidence="1">
    <location>
        <begin position="23"/>
        <end position="52"/>
    </location>
</feature>
<gene>
    <name evidence="2" type="ORF">CK203_010757</name>
</gene>
<name>A0A438JTB0_VITVI</name>
<reference evidence="2 3" key="1">
    <citation type="journal article" date="2018" name="PLoS Genet.">
        <title>Population sequencing reveals clonal diversity and ancestral inbreeding in the grapevine cultivar Chardonnay.</title>
        <authorList>
            <person name="Roach M.J."/>
            <person name="Johnson D.L."/>
            <person name="Bohlmann J."/>
            <person name="van Vuuren H.J."/>
            <person name="Jones S.J."/>
            <person name="Pretorius I.S."/>
            <person name="Schmidt S.A."/>
            <person name="Borneman A.R."/>
        </authorList>
    </citation>
    <scope>NUCLEOTIDE SEQUENCE [LARGE SCALE GENOMIC DNA]</scope>
    <source>
        <strain evidence="3">cv. Chardonnay</strain>
        <tissue evidence="2">Leaf</tissue>
    </source>
</reference>
<accession>A0A438JTB0</accession>
<proteinExistence type="predicted"/>
<comment type="caution">
    <text evidence="2">The sequence shown here is derived from an EMBL/GenBank/DDBJ whole genome shotgun (WGS) entry which is preliminary data.</text>
</comment>
<sequence>MLMGAARLDGEAAGRKPRRKGRGRGDSQREFWEREQTEEEKGLASEEGRVEGGHAGGFQIRHSQRSHQLRLPSSSSRALRSRASSPRRRHVVRHALLQPGEQPRQSSPTAATSLGAAGSKSSIGGRLPGGRRRCGEDEGLVFGLGLRLGPVLSLVLGLDYEGFGLGFEFGAQAQAYAEDGAFDLSPFLLLP</sequence>
<evidence type="ECO:0000256" key="1">
    <source>
        <dbReference type="SAM" id="MobiDB-lite"/>
    </source>
</evidence>
<dbReference type="Proteomes" id="UP000288805">
    <property type="component" value="Unassembled WGS sequence"/>
</dbReference>
<protein>
    <submittedName>
        <fullName evidence="2">Uncharacterized protein</fullName>
    </submittedName>
</protein>
<evidence type="ECO:0000313" key="3">
    <source>
        <dbReference type="Proteomes" id="UP000288805"/>
    </source>
</evidence>
<feature type="compositionally biased region" description="Low complexity" evidence="1">
    <location>
        <begin position="70"/>
        <end position="84"/>
    </location>
</feature>
<feature type="region of interest" description="Disordered" evidence="1">
    <location>
        <begin position="1"/>
        <end position="131"/>
    </location>
</feature>
<feature type="compositionally biased region" description="Polar residues" evidence="1">
    <location>
        <begin position="103"/>
        <end position="112"/>
    </location>
</feature>
<dbReference type="EMBL" id="QGNW01000028">
    <property type="protein sequence ID" value="RVX12200.1"/>
    <property type="molecule type" value="Genomic_DNA"/>
</dbReference>
<organism evidence="2 3">
    <name type="scientific">Vitis vinifera</name>
    <name type="common">Grape</name>
    <dbReference type="NCBI Taxonomy" id="29760"/>
    <lineage>
        <taxon>Eukaryota</taxon>
        <taxon>Viridiplantae</taxon>
        <taxon>Streptophyta</taxon>
        <taxon>Embryophyta</taxon>
        <taxon>Tracheophyta</taxon>
        <taxon>Spermatophyta</taxon>
        <taxon>Magnoliopsida</taxon>
        <taxon>eudicotyledons</taxon>
        <taxon>Gunneridae</taxon>
        <taxon>Pentapetalae</taxon>
        <taxon>rosids</taxon>
        <taxon>Vitales</taxon>
        <taxon>Vitaceae</taxon>
        <taxon>Viteae</taxon>
        <taxon>Vitis</taxon>
    </lineage>
</organism>
<dbReference type="AlphaFoldDB" id="A0A438JTB0"/>